<feature type="transmembrane region" description="Helical" evidence="4">
    <location>
        <begin position="210"/>
        <end position="229"/>
    </location>
</feature>
<dbReference type="PRINTS" id="PR00032">
    <property type="entry name" value="HTHARAC"/>
</dbReference>
<dbReference type="SMART" id="SM00342">
    <property type="entry name" value="HTH_ARAC"/>
    <property type="match status" value="1"/>
</dbReference>
<dbReference type="Pfam" id="PF12833">
    <property type="entry name" value="HTH_18"/>
    <property type="match status" value="1"/>
</dbReference>
<dbReference type="InterPro" id="IPR009057">
    <property type="entry name" value="Homeodomain-like_sf"/>
</dbReference>
<name>A0ABV6HIL4_9SPHI</name>
<dbReference type="RefSeq" id="WP_130857287.1">
    <property type="nucleotide sequence ID" value="NZ_JBHLWO010000002.1"/>
</dbReference>
<comment type="caution">
    <text evidence="6">The sequence shown here is derived from an EMBL/GenBank/DDBJ whole genome shotgun (WGS) entry which is preliminary data.</text>
</comment>
<proteinExistence type="predicted"/>
<protein>
    <submittedName>
        <fullName evidence="6">Helix-turn-helix domain-containing protein</fullName>
    </submittedName>
</protein>
<sequence>MTHFLLTLILLGALQGFICGGLLVARRRATLSEKLLGTLISVIALANLNIFLWYQQLSSFWTSVGNMLPLMLFMAIGPLLLLYVRTLLKNEYSLAKRDWLHFVPVLFDLLPYLIAGSFYLGILHKMPFVFIDYYNTYVDVLRWISLTAYVGLAWKMVYKNNQEMNAMVRILRRTIMPFLIFQGIWLIFLLIYILPAYQTALIQSVGWFSLYIPLSALIYWIGFMGFNLIKLPLARQKAQKCGTYFADEKIGEAIKQLRYAMEHDELYLDPELNLSNLVNYSGLSQKLISSVLNQYMNTSFTEFVNRYRVEAFKRKICEADMQRYSIKGIALECGFSSLATFQRVFKQMTGQVPSSFRQANGLPTILKSRFEDK</sequence>
<evidence type="ECO:0000256" key="4">
    <source>
        <dbReference type="SAM" id="Phobius"/>
    </source>
</evidence>
<accession>A0ABV6HIL4</accession>
<evidence type="ECO:0000313" key="7">
    <source>
        <dbReference type="Proteomes" id="UP001589774"/>
    </source>
</evidence>
<keyword evidence="4" id="KW-0812">Transmembrane</keyword>
<evidence type="ECO:0000313" key="6">
    <source>
        <dbReference type="EMBL" id="MFC0318736.1"/>
    </source>
</evidence>
<feature type="domain" description="HTH araC/xylS-type" evidence="5">
    <location>
        <begin position="258"/>
        <end position="359"/>
    </location>
</feature>
<feature type="transmembrane region" description="Helical" evidence="4">
    <location>
        <begin position="178"/>
        <end position="198"/>
    </location>
</feature>
<gene>
    <name evidence="6" type="ORF">ACFFI0_10465</name>
</gene>
<keyword evidence="1" id="KW-0805">Transcription regulation</keyword>
<keyword evidence="7" id="KW-1185">Reference proteome</keyword>
<dbReference type="PANTHER" id="PTHR43280:SF29">
    <property type="entry name" value="ARAC-FAMILY TRANSCRIPTIONAL REGULATOR"/>
    <property type="match status" value="1"/>
</dbReference>
<feature type="transmembrane region" description="Helical" evidence="4">
    <location>
        <begin position="100"/>
        <end position="120"/>
    </location>
</feature>
<evidence type="ECO:0000256" key="3">
    <source>
        <dbReference type="ARBA" id="ARBA00023163"/>
    </source>
</evidence>
<dbReference type="PROSITE" id="PS01124">
    <property type="entry name" value="HTH_ARAC_FAMILY_2"/>
    <property type="match status" value="1"/>
</dbReference>
<dbReference type="SUPFAM" id="SSF46689">
    <property type="entry name" value="Homeodomain-like"/>
    <property type="match status" value="1"/>
</dbReference>
<dbReference type="Proteomes" id="UP001589774">
    <property type="component" value="Unassembled WGS sequence"/>
</dbReference>
<dbReference type="PANTHER" id="PTHR43280">
    <property type="entry name" value="ARAC-FAMILY TRANSCRIPTIONAL REGULATOR"/>
    <property type="match status" value="1"/>
</dbReference>
<organism evidence="6 7">
    <name type="scientific">Olivibacter oleidegradans</name>
    <dbReference type="NCBI Taxonomy" id="760123"/>
    <lineage>
        <taxon>Bacteria</taxon>
        <taxon>Pseudomonadati</taxon>
        <taxon>Bacteroidota</taxon>
        <taxon>Sphingobacteriia</taxon>
        <taxon>Sphingobacteriales</taxon>
        <taxon>Sphingobacteriaceae</taxon>
        <taxon>Olivibacter</taxon>
    </lineage>
</organism>
<evidence type="ECO:0000256" key="2">
    <source>
        <dbReference type="ARBA" id="ARBA00023125"/>
    </source>
</evidence>
<keyword evidence="4" id="KW-1133">Transmembrane helix</keyword>
<evidence type="ECO:0000256" key="1">
    <source>
        <dbReference type="ARBA" id="ARBA00023015"/>
    </source>
</evidence>
<feature type="transmembrane region" description="Helical" evidence="4">
    <location>
        <begin position="6"/>
        <end position="24"/>
    </location>
</feature>
<dbReference type="InterPro" id="IPR018060">
    <property type="entry name" value="HTH_AraC"/>
</dbReference>
<keyword evidence="2" id="KW-0238">DNA-binding</keyword>
<feature type="transmembrane region" description="Helical" evidence="4">
    <location>
        <begin position="140"/>
        <end position="158"/>
    </location>
</feature>
<reference evidence="6 7" key="1">
    <citation type="submission" date="2024-09" db="EMBL/GenBank/DDBJ databases">
        <authorList>
            <person name="Sun Q."/>
            <person name="Mori K."/>
        </authorList>
    </citation>
    <scope>NUCLEOTIDE SEQUENCE [LARGE SCALE GENOMIC DNA]</scope>
    <source>
        <strain evidence="6 7">CCM 7765</strain>
    </source>
</reference>
<evidence type="ECO:0000259" key="5">
    <source>
        <dbReference type="PROSITE" id="PS01124"/>
    </source>
</evidence>
<dbReference type="Gene3D" id="1.10.10.60">
    <property type="entry name" value="Homeodomain-like"/>
    <property type="match status" value="1"/>
</dbReference>
<keyword evidence="4" id="KW-0472">Membrane</keyword>
<dbReference type="EMBL" id="JBHLWO010000002">
    <property type="protein sequence ID" value="MFC0318736.1"/>
    <property type="molecule type" value="Genomic_DNA"/>
</dbReference>
<feature type="transmembrane region" description="Helical" evidence="4">
    <location>
        <begin position="36"/>
        <end position="55"/>
    </location>
</feature>
<dbReference type="InterPro" id="IPR020449">
    <property type="entry name" value="Tscrpt_reg_AraC-type_HTH"/>
</dbReference>
<feature type="transmembrane region" description="Helical" evidence="4">
    <location>
        <begin position="67"/>
        <end position="88"/>
    </location>
</feature>
<keyword evidence="3" id="KW-0804">Transcription</keyword>